<comment type="function">
    <text evidence="3">Plays a central role in 2-thiolation of mcm(5)S(2)U at tRNA wobble positions of tRNA(Lys), tRNA(Glu) and tRNA(Gln). May act by forming a heterodimer with NCS6/CTU1 that ligates sulfur from thiocarboxylated URM1 onto the uridine of tRNAs at wobble position.</text>
</comment>
<comment type="subcellular location">
    <subcellularLocation>
        <location evidence="3">Cytoplasm</location>
    </subcellularLocation>
</comment>
<comment type="pathway">
    <text evidence="3">tRNA modification; 5-methoxycarbonylmethyl-2-thiouridine-tRNA biosynthesis.</text>
</comment>
<dbReference type="RefSeq" id="XP_024935973.1">
    <property type="nucleotide sequence ID" value="XM_025080205.1"/>
</dbReference>
<dbReference type="AlphaFoldDB" id="A0AAJ7BFL4"/>
<dbReference type="Gene3D" id="3.40.50.620">
    <property type="entry name" value="HUPs"/>
    <property type="match status" value="1"/>
</dbReference>
<dbReference type="GO" id="GO:0016779">
    <property type="term" value="F:nucleotidyltransferase activity"/>
    <property type="evidence" value="ECO:0007669"/>
    <property type="project" value="UniProtKB-UniRule"/>
</dbReference>
<evidence type="ECO:0000313" key="6">
    <source>
        <dbReference type="RefSeq" id="XP_024935973.1"/>
    </source>
</evidence>
<evidence type="ECO:0000256" key="2">
    <source>
        <dbReference type="ARBA" id="ARBA00022694"/>
    </source>
</evidence>
<organism evidence="4 5">
    <name type="scientific">Cephus cinctus</name>
    <name type="common">Wheat stem sawfly</name>
    <dbReference type="NCBI Taxonomy" id="211228"/>
    <lineage>
        <taxon>Eukaryota</taxon>
        <taxon>Metazoa</taxon>
        <taxon>Ecdysozoa</taxon>
        <taxon>Arthropoda</taxon>
        <taxon>Hexapoda</taxon>
        <taxon>Insecta</taxon>
        <taxon>Pterygota</taxon>
        <taxon>Neoptera</taxon>
        <taxon>Endopterygota</taxon>
        <taxon>Hymenoptera</taxon>
        <taxon>Cephoidea</taxon>
        <taxon>Cephidae</taxon>
        <taxon>Cephus</taxon>
    </lineage>
</organism>
<evidence type="ECO:0000256" key="3">
    <source>
        <dbReference type="HAMAP-Rule" id="MF_03054"/>
    </source>
</evidence>
<proteinExistence type="inferred from homology"/>
<dbReference type="HAMAP" id="MF_03054">
    <property type="entry name" value="CTU2"/>
    <property type="match status" value="1"/>
</dbReference>
<dbReference type="GO" id="GO:0016783">
    <property type="term" value="F:sulfurtransferase activity"/>
    <property type="evidence" value="ECO:0007669"/>
    <property type="project" value="TreeGrafter"/>
</dbReference>
<dbReference type="KEGG" id="ccin:107262836"/>
<dbReference type="GO" id="GO:0002143">
    <property type="term" value="P:tRNA wobble position uridine thiolation"/>
    <property type="evidence" value="ECO:0007669"/>
    <property type="project" value="TreeGrafter"/>
</dbReference>
<dbReference type="Proteomes" id="UP000694920">
    <property type="component" value="Unplaced"/>
</dbReference>
<dbReference type="GeneID" id="107262836"/>
<dbReference type="InterPro" id="IPR019407">
    <property type="entry name" value="CTU2"/>
</dbReference>
<dbReference type="PANTHER" id="PTHR20882">
    <property type="entry name" value="CYTOPLASMIC TRNA 2-THIOLATION PROTEIN 2"/>
    <property type="match status" value="1"/>
</dbReference>
<reference evidence="5 6" key="1">
    <citation type="submission" date="2025-04" db="UniProtKB">
        <authorList>
            <consortium name="RefSeq"/>
        </authorList>
    </citation>
    <scope>IDENTIFICATION</scope>
</reference>
<protein>
    <recommendedName>
        <fullName evidence="3">Cytoplasmic tRNA 2-thiolation protein 2</fullName>
    </recommendedName>
</protein>
<sequence length="465" mass="52463">MCSVNDDGYEDGEQFMPKTEIAVTEAAICKKCANNKGNVILRGKDVYCKVCFLASSTHKFRATLGKSKIVRPTDSILIAHSGKAGSTALLHLIKAGMHESVHKRLIFKTTVLHIDEGAVNGETLEERKSRINAICEQTQNLEFQGYITSLDQSISESEPNIHTMESLEICSHGDKMLTDLLNTLSNYTTKQELLHKLRQRLFVLVAKKLGCNKVFVGDNATDLAIRILSNISVGRGAHLPFDVGFIDNRCPDIMILRPMRDFTRKELVYYLNFNNLQIIHSPELTTKKDQYVSIQKLTEKFVTDLDLNFCGTVSTVLRTGDKLYTEVGNNSDNPCILCNMPLDTTVFDTEISAIQATMFSRFVSLQGPQRKYNTNDVSKIKINEQNEENRRKNDNCCSCNDTGCCSSNKSVKLSYKDVEKYLCYGCRLIFQDANSLNMLPPFMVNAVRDKMCLENMRQEISEFLL</sequence>
<evidence type="ECO:0000256" key="1">
    <source>
        <dbReference type="ARBA" id="ARBA00022490"/>
    </source>
</evidence>
<dbReference type="RefSeq" id="XP_015584914.1">
    <property type="nucleotide sequence ID" value="XM_015729428.2"/>
</dbReference>
<gene>
    <name evidence="5 6" type="primary">LOC107262836</name>
</gene>
<evidence type="ECO:0000313" key="5">
    <source>
        <dbReference type="RefSeq" id="XP_015584914.1"/>
    </source>
</evidence>
<comment type="similarity">
    <text evidence="3">Belongs to the CTU2/NCS2 family.</text>
</comment>
<dbReference type="SUPFAM" id="SSF52402">
    <property type="entry name" value="Adenine nucleotide alpha hydrolases-like"/>
    <property type="match status" value="1"/>
</dbReference>
<dbReference type="CTD" id="348180"/>
<keyword evidence="1 3" id="KW-0963">Cytoplasm</keyword>
<keyword evidence="2 3" id="KW-0819">tRNA processing</keyword>
<name>A0AAJ7BFL4_CEPCN</name>
<accession>A0AAJ7BFL4</accession>
<dbReference type="PANTHER" id="PTHR20882:SF14">
    <property type="entry name" value="CYTOPLASMIC TRNA 2-THIOLATION PROTEIN 2"/>
    <property type="match status" value="1"/>
</dbReference>
<dbReference type="GO" id="GO:0032447">
    <property type="term" value="P:protein urmylation"/>
    <property type="evidence" value="ECO:0007669"/>
    <property type="project" value="UniProtKB-UniRule"/>
</dbReference>
<dbReference type="GO" id="GO:0005829">
    <property type="term" value="C:cytosol"/>
    <property type="evidence" value="ECO:0007669"/>
    <property type="project" value="TreeGrafter"/>
</dbReference>
<evidence type="ECO:0000313" key="4">
    <source>
        <dbReference type="Proteomes" id="UP000694920"/>
    </source>
</evidence>
<dbReference type="GO" id="GO:0000049">
    <property type="term" value="F:tRNA binding"/>
    <property type="evidence" value="ECO:0007669"/>
    <property type="project" value="InterPro"/>
</dbReference>
<dbReference type="InterPro" id="IPR014729">
    <property type="entry name" value="Rossmann-like_a/b/a_fold"/>
</dbReference>
<keyword evidence="4" id="KW-1185">Reference proteome</keyword>
<dbReference type="Pfam" id="PF10288">
    <property type="entry name" value="CTU2"/>
    <property type="match status" value="1"/>
</dbReference>